<evidence type="ECO:0000313" key="1">
    <source>
        <dbReference type="EMBL" id="MYC97215.1"/>
    </source>
</evidence>
<dbReference type="EMBL" id="VXMH01000108">
    <property type="protein sequence ID" value="MYC97215.1"/>
    <property type="molecule type" value="Genomic_DNA"/>
</dbReference>
<sequence length="272" mass="29301">MATPPPVPPPVDPPRIFGPTPPDYSFISFLDLTNADLDQLSAADNGTVVYNAQEGRLQVKTAGGWANAIIPHAVTAAALQFFLNDLSSGLNRLSDLRSRMVWIESSGGGYYKDTIDYVKHARVIGSDGKVYKALASTGPSFTVQDPVTETNDPRTVWELDSPEPSYEGVAIAGGHVHADGTLVTGESWGVSSVTRSGADSDSYLYTVILDVPVDDNEYHVQAHSIVDVTDVTLIPIIPSDPPCFTVQFEKRVNANTVHDGIARAFYFAVYGK</sequence>
<organism evidence="1">
    <name type="scientific">Caldilineaceae bacterium SB0661_bin_32</name>
    <dbReference type="NCBI Taxonomy" id="2605255"/>
    <lineage>
        <taxon>Bacteria</taxon>
        <taxon>Bacillati</taxon>
        <taxon>Chloroflexota</taxon>
        <taxon>Caldilineae</taxon>
        <taxon>Caldilineales</taxon>
        <taxon>Caldilineaceae</taxon>
    </lineage>
</organism>
<comment type="caution">
    <text evidence="1">The sequence shown here is derived from an EMBL/GenBank/DDBJ whole genome shotgun (WGS) entry which is preliminary data.</text>
</comment>
<gene>
    <name evidence="1" type="ORF">F4X14_19845</name>
</gene>
<protein>
    <submittedName>
        <fullName evidence="1">Uncharacterized protein</fullName>
    </submittedName>
</protein>
<name>A0A6B1DDA1_9CHLR</name>
<reference evidence="1" key="1">
    <citation type="submission" date="2019-09" db="EMBL/GenBank/DDBJ databases">
        <title>Characterisation of the sponge microbiome using genome-centric metagenomics.</title>
        <authorList>
            <person name="Engelberts J.P."/>
            <person name="Robbins S.J."/>
            <person name="De Goeij J.M."/>
            <person name="Aranda M."/>
            <person name="Bell S.C."/>
            <person name="Webster N.S."/>
        </authorList>
    </citation>
    <scope>NUCLEOTIDE SEQUENCE</scope>
    <source>
        <strain evidence="1">SB0661_bin_32</strain>
    </source>
</reference>
<proteinExistence type="predicted"/>
<accession>A0A6B1DDA1</accession>
<dbReference type="AlphaFoldDB" id="A0A6B1DDA1"/>